<dbReference type="RefSeq" id="YP_009951811.1">
    <property type="nucleotide sequence ID" value="NC_051605.1"/>
</dbReference>
<accession>A0A222ZLL7</accession>
<evidence type="ECO:0000313" key="3">
    <source>
        <dbReference type="Proteomes" id="UP000221202"/>
    </source>
</evidence>
<evidence type="ECO:0000256" key="1">
    <source>
        <dbReference type="SAM" id="MobiDB-lite"/>
    </source>
</evidence>
<dbReference type="KEGG" id="vg:60323253"/>
<dbReference type="Proteomes" id="UP000221202">
    <property type="component" value="Segment"/>
</dbReference>
<feature type="region of interest" description="Disordered" evidence="1">
    <location>
        <begin position="21"/>
        <end position="41"/>
    </location>
</feature>
<dbReference type="EMBL" id="MF324915">
    <property type="protein sequence ID" value="ASR85644.1"/>
    <property type="molecule type" value="Genomic_DNA"/>
</dbReference>
<keyword evidence="3" id="KW-1185">Reference proteome</keyword>
<proteinExistence type="predicted"/>
<reference evidence="2 3" key="1">
    <citation type="submission" date="2017-06" db="EMBL/GenBank/DDBJ databases">
        <authorList>
            <person name="Chamberlain C."/>
            <person name="Harders C."/>
            <person name="Smith S."/>
            <person name="Stukey J."/>
            <person name="Best A."/>
            <person name="Garlena R.A."/>
            <person name="Russell D.A."/>
            <person name="Pope W.H."/>
            <person name="Jacobs-Sera D."/>
            <person name="Hendrix R.W."/>
            <person name="Hatfull G.F."/>
        </authorList>
    </citation>
    <scope>NUCLEOTIDE SEQUENCE [LARGE SCALE GENOMIC DNA]</scope>
</reference>
<feature type="region of interest" description="Disordered" evidence="1">
    <location>
        <begin position="127"/>
        <end position="171"/>
    </location>
</feature>
<protein>
    <submittedName>
        <fullName evidence="2">Immunity repressor</fullName>
    </submittedName>
</protein>
<sequence length="171" mass="18480">MKLYTVAGSIAKSRKLDYPADIGTRPHTGATPRGTKGNLGHMDDTEKSLAAVLGYLVGRPLKLREILEALQMSRSRYYVQMEEGRLASADNLVRAANNLGINEVDPLARFNVIRDEAVLEYAEALQAGGATHPRTPPTRGEVKTTTSPAKPARKGRRKVSDLSVRGGVTGL</sequence>
<evidence type="ECO:0000313" key="2">
    <source>
        <dbReference type="EMBL" id="ASR85644.1"/>
    </source>
</evidence>
<organism evidence="2 3">
    <name type="scientific">Mycobacterium phage Amgine</name>
    <dbReference type="NCBI Taxonomy" id="2015817"/>
    <lineage>
        <taxon>Viruses</taxon>
        <taxon>Duplodnaviria</taxon>
        <taxon>Heunggongvirae</taxon>
        <taxon>Uroviricota</taxon>
        <taxon>Caudoviricetes</taxon>
        <taxon>Weiservirinae</taxon>
        <taxon>Amginevirus</taxon>
        <taxon>Amginevirus amgine</taxon>
    </lineage>
</organism>
<dbReference type="GeneID" id="60323253"/>
<gene>
    <name evidence="2" type="primary">43</name>
    <name evidence="2" type="ORF">SEA_AMGINE_43</name>
</gene>
<name>A0A222ZLL7_9CAUD</name>